<keyword evidence="4 6" id="KW-1133">Transmembrane helix</keyword>
<comment type="subcellular location">
    <subcellularLocation>
        <location evidence="1">Cell membrane</location>
        <topology evidence="1">Multi-pass membrane protein</topology>
    </subcellularLocation>
</comment>
<accession>A0A9X2MMS9</accession>
<sequence>MRVKHSMINVATGIGSQLIITLLSFISRTVFIAILGVEYLGINGLFTNILGMLALAEAGIGTSIIYALYKPVAEGDHEKVKSLMRLYRNSFRIIAVVVLVLGLSLTPFLSWITGQTNVDNVTTIYLIFVVNSAVSYLFTYKISMLNVNQKTYINTITFSISSIISTCLKIGILYLTENFILYLLIEVFVTIATSLFLAAKVDRMYPFLKAKNVQKLDVETKSTIVRNIKAAILQHIGNYIVFGTDNIIIASFVSVIAVGIYSNYYMFINICRTFINQVFDNVLHSLGNLIAKESKDRVYEVFRTTMLFNFWIYALLGTVLYTILDHLILVWLGAEFLLSKAVLIIVLINFYVTGMRRSINMVKSTSGIFHEDRFAPIVEAAINLVISIALVKQFGIAGVFFGTLISTLSVPFWVSPYLVFKKVFKLPLLRYFKTYTLYACIGFAVVMLTDMICGILPESGLLPLLGKTTISLLVPNLILVTLFYRTPEYQYLYRIGLALLAKMMGKFGIRTKKAALES</sequence>
<keyword evidence="5 6" id="KW-0472">Membrane</keyword>
<gene>
    <name evidence="7" type="ORF">NQZ67_01355</name>
</gene>
<dbReference type="PANTHER" id="PTHR30250">
    <property type="entry name" value="PST FAMILY PREDICTED COLANIC ACID TRANSPORTER"/>
    <property type="match status" value="1"/>
</dbReference>
<evidence type="ECO:0000256" key="4">
    <source>
        <dbReference type="ARBA" id="ARBA00022989"/>
    </source>
</evidence>
<evidence type="ECO:0000256" key="5">
    <source>
        <dbReference type="ARBA" id="ARBA00023136"/>
    </source>
</evidence>
<evidence type="ECO:0000256" key="2">
    <source>
        <dbReference type="ARBA" id="ARBA00022475"/>
    </source>
</evidence>
<feature type="transmembrane region" description="Helical" evidence="6">
    <location>
        <begin position="396"/>
        <end position="414"/>
    </location>
</feature>
<dbReference type="Pfam" id="PF01943">
    <property type="entry name" value="Polysacc_synt"/>
    <property type="match status" value="1"/>
</dbReference>
<keyword evidence="2" id="KW-1003">Cell membrane</keyword>
<organism evidence="7 8">
    <name type="scientific">Paenibacillus soyae</name>
    <dbReference type="NCBI Taxonomy" id="2969249"/>
    <lineage>
        <taxon>Bacteria</taxon>
        <taxon>Bacillati</taxon>
        <taxon>Bacillota</taxon>
        <taxon>Bacilli</taxon>
        <taxon>Bacillales</taxon>
        <taxon>Paenibacillaceae</taxon>
        <taxon>Paenibacillus</taxon>
    </lineage>
</organism>
<keyword evidence="3 6" id="KW-0812">Transmembrane</keyword>
<dbReference type="RefSeq" id="WP_257442051.1">
    <property type="nucleotide sequence ID" value="NZ_JANIPJ010000001.1"/>
</dbReference>
<proteinExistence type="predicted"/>
<comment type="caution">
    <text evidence="7">The sequence shown here is derived from an EMBL/GenBank/DDBJ whole genome shotgun (WGS) entry which is preliminary data.</text>
</comment>
<feature type="transmembrane region" description="Helical" evidence="6">
    <location>
        <begin position="435"/>
        <end position="457"/>
    </location>
</feature>
<dbReference type="EMBL" id="JANIPJ010000001">
    <property type="protein sequence ID" value="MCR2802516.1"/>
    <property type="molecule type" value="Genomic_DNA"/>
</dbReference>
<dbReference type="InterPro" id="IPR002797">
    <property type="entry name" value="Polysacc_synth"/>
</dbReference>
<dbReference type="InterPro" id="IPR050833">
    <property type="entry name" value="Poly_Biosynth_Transport"/>
</dbReference>
<feature type="transmembrane region" description="Helical" evidence="6">
    <location>
        <begin position="152"/>
        <end position="173"/>
    </location>
</feature>
<evidence type="ECO:0000256" key="6">
    <source>
        <dbReference type="SAM" id="Phobius"/>
    </source>
</evidence>
<protein>
    <submittedName>
        <fullName evidence="7">Oligosaccharide flippase family protein</fullName>
    </submittedName>
</protein>
<feature type="transmembrane region" description="Helical" evidence="6">
    <location>
        <begin position="49"/>
        <end position="69"/>
    </location>
</feature>
<feature type="transmembrane region" description="Helical" evidence="6">
    <location>
        <begin position="463"/>
        <end position="484"/>
    </location>
</feature>
<feature type="transmembrane region" description="Helical" evidence="6">
    <location>
        <begin position="330"/>
        <end position="352"/>
    </location>
</feature>
<keyword evidence="8" id="KW-1185">Reference proteome</keyword>
<feature type="transmembrane region" description="Helical" evidence="6">
    <location>
        <begin position="124"/>
        <end position="140"/>
    </location>
</feature>
<feature type="transmembrane region" description="Helical" evidence="6">
    <location>
        <begin position="304"/>
        <end position="324"/>
    </location>
</feature>
<dbReference type="AlphaFoldDB" id="A0A9X2MMS9"/>
<feature type="transmembrane region" description="Helical" evidence="6">
    <location>
        <begin position="90"/>
        <end position="112"/>
    </location>
</feature>
<evidence type="ECO:0000313" key="7">
    <source>
        <dbReference type="EMBL" id="MCR2802516.1"/>
    </source>
</evidence>
<name>A0A9X2MMS9_9BACL</name>
<dbReference type="PANTHER" id="PTHR30250:SF26">
    <property type="entry name" value="PSMA PROTEIN"/>
    <property type="match status" value="1"/>
</dbReference>
<evidence type="ECO:0000256" key="3">
    <source>
        <dbReference type="ARBA" id="ARBA00022692"/>
    </source>
</evidence>
<feature type="transmembrane region" description="Helical" evidence="6">
    <location>
        <begin position="179"/>
        <end position="199"/>
    </location>
</feature>
<dbReference type="GO" id="GO:0005886">
    <property type="term" value="C:plasma membrane"/>
    <property type="evidence" value="ECO:0007669"/>
    <property type="project" value="UniProtKB-SubCell"/>
</dbReference>
<evidence type="ECO:0000256" key="1">
    <source>
        <dbReference type="ARBA" id="ARBA00004651"/>
    </source>
</evidence>
<feature type="transmembrane region" description="Helical" evidence="6">
    <location>
        <begin position="12"/>
        <end position="37"/>
    </location>
</feature>
<evidence type="ECO:0000313" key="8">
    <source>
        <dbReference type="Proteomes" id="UP001141950"/>
    </source>
</evidence>
<dbReference type="Proteomes" id="UP001141950">
    <property type="component" value="Unassembled WGS sequence"/>
</dbReference>
<reference evidence="7" key="1">
    <citation type="submission" date="2022-08" db="EMBL/GenBank/DDBJ databases">
        <title>The genomic sequence of strain Paenibacillus sp. SCIV0701.</title>
        <authorList>
            <person name="Zhao H."/>
        </authorList>
    </citation>
    <scope>NUCLEOTIDE SEQUENCE</scope>
    <source>
        <strain evidence="7">SCIV0701</strain>
    </source>
</reference>